<protein>
    <submittedName>
        <fullName evidence="3">Relaxase/mobilization nuclease domain-containing protein</fullName>
    </submittedName>
</protein>
<comment type="caution">
    <text evidence="3">The sequence shown here is derived from an EMBL/GenBank/DDBJ whole genome shotgun (WGS) entry which is preliminary data.</text>
</comment>
<evidence type="ECO:0000259" key="2">
    <source>
        <dbReference type="Pfam" id="PF03432"/>
    </source>
</evidence>
<organism evidence="3 4">
    <name type="scientific">Lawsonibacter faecis</name>
    <dbReference type="NCBI Taxonomy" id="2763052"/>
    <lineage>
        <taxon>Bacteria</taxon>
        <taxon>Bacillati</taxon>
        <taxon>Bacillota</taxon>
        <taxon>Clostridia</taxon>
        <taxon>Eubacteriales</taxon>
        <taxon>Oscillospiraceae</taxon>
        <taxon>Lawsonibacter</taxon>
    </lineage>
</organism>
<accession>A0A8J6JIB6</accession>
<keyword evidence="1" id="KW-0175">Coiled coil</keyword>
<evidence type="ECO:0000313" key="4">
    <source>
        <dbReference type="Proteomes" id="UP000607645"/>
    </source>
</evidence>
<reference evidence="3" key="1">
    <citation type="submission" date="2020-08" db="EMBL/GenBank/DDBJ databases">
        <title>Genome public.</title>
        <authorList>
            <person name="Liu C."/>
            <person name="Sun Q."/>
        </authorList>
    </citation>
    <scope>NUCLEOTIDE SEQUENCE</scope>
    <source>
        <strain evidence="3">NSJ-52</strain>
    </source>
</reference>
<dbReference type="EMBL" id="JACOPQ010000004">
    <property type="protein sequence ID" value="MBC5736643.1"/>
    <property type="molecule type" value="Genomic_DNA"/>
</dbReference>
<dbReference type="AlphaFoldDB" id="A0A8J6JIB6"/>
<proteinExistence type="predicted"/>
<feature type="domain" description="MobA/VirD2-like nuclease" evidence="2">
    <location>
        <begin position="19"/>
        <end position="147"/>
    </location>
</feature>
<dbReference type="Proteomes" id="UP000607645">
    <property type="component" value="Unassembled WGS sequence"/>
</dbReference>
<dbReference type="Pfam" id="PF03432">
    <property type="entry name" value="Relaxase"/>
    <property type="match status" value="1"/>
</dbReference>
<evidence type="ECO:0000313" key="3">
    <source>
        <dbReference type="EMBL" id="MBC5736643.1"/>
    </source>
</evidence>
<dbReference type="RefSeq" id="WP_155151677.1">
    <property type="nucleotide sequence ID" value="NZ_JACOPQ010000004.1"/>
</dbReference>
<sequence>MAVTKILARKGRLDVGVRYVLNGDKTEEQILTASQGCSTEHAVSRMMKTKRHYRQTDGVQYYHIIQSFKPGEATPELALEIAKEFAAEHLSGYQAVIGVHVDKEHIHAHTIFNSVNADTGEKYHSNARSYYSQIRAISDRLCREHGLSIIMEGKGEKAVSYIEWLRQSKGQPTFRAMLEADLREAIEDANDIGHFFLIMEHKGYEIKHGNRLSFRLKGQERLMIPGRKNPLFTEDGIRAAIEGNLDEIAAGARPSIVYRPRYEPYRRRHPQKYTGFMALYVHYLYLLGKAGQRQYPPKMTPHLRREIMKFESYKEQFAFLRAHGVSTAEGLQAVHTRTEETLASLMKQRTILNVRKKKRRALYDALSDAEALAPAKDCYESGMPGMEEPFTRYMDAVSTLERCGIPREQLLAEKAELYRQLADVNREIRQARKEISMCDTIERNRPQMEHDIQVAEATAKEVERDEYRRR</sequence>
<feature type="coiled-coil region" evidence="1">
    <location>
        <begin position="407"/>
        <end position="465"/>
    </location>
</feature>
<keyword evidence="4" id="KW-1185">Reference proteome</keyword>
<name>A0A8J6JIB6_9FIRM</name>
<evidence type="ECO:0000256" key="1">
    <source>
        <dbReference type="SAM" id="Coils"/>
    </source>
</evidence>
<dbReference type="InterPro" id="IPR005094">
    <property type="entry name" value="Endonuclease_MobA/VirD2"/>
</dbReference>
<gene>
    <name evidence="3" type="ORF">H8S62_06420</name>
</gene>